<keyword evidence="4" id="KW-1185">Reference proteome</keyword>
<reference evidence="3 4" key="1">
    <citation type="submission" date="2018-02" db="EMBL/GenBank/DDBJ databases">
        <title>The genomes of Aspergillus section Nigri reveals drivers in fungal speciation.</title>
        <authorList>
            <consortium name="DOE Joint Genome Institute"/>
            <person name="Vesth T.C."/>
            <person name="Nybo J."/>
            <person name="Theobald S."/>
            <person name="Brandl J."/>
            <person name="Frisvad J.C."/>
            <person name="Nielsen K.F."/>
            <person name="Lyhne E.K."/>
            <person name="Kogle M.E."/>
            <person name="Kuo A."/>
            <person name="Riley R."/>
            <person name="Clum A."/>
            <person name="Nolan M."/>
            <person name="Lipzen A."/>
            <person name="Salamov A."/>
            <person name="Henrissat B."/>
            <person name="Wiebenga A."/>
            <person name="De vries R.P."/>
            <person name="Grigoriev I.V."/>
            <person name="Mortensen U.H."/>
            <person name="Andersen M.R."/>
            <person name="Baker S.E."/>
        </authorList>
    </citation>
    <scope>NUCLEOTIDE SEQUENCE [LARGE SCALE GENOMIC DNA]</scope>
    <source>
        <strain evidence="3 4">CBS 707.79</strain>
    </source>
</reference>
<keyword evidence="2" id="KW-0472">Membrane</keyword>
<dbReference type="Proteomes" id="UP000247810">
    <property type="component" value="Unassembled WGS sequence"/>
</dbReference>
<accession>A0A319CXC1</accession>
<evidence type="ECO:0000313" key="3">
    <source>
        <dbReference type="EMBL" id="PYH89349.1"/>
    </source>
</evidence>
<protein>
    <submittedName>
        <fullName evidence="3">Uncharacterized protein</fullName>
    </submittedName>
</protein>
<sequence length="165" mass="18478">MAEPLPTPDGRIVIRIPSGYTYSPGLTRERRQKAKGDTPTPQNRTAGILLFLTQGLQDSSAPVPSLEIIIWRRRLAGWIVSAGPEKKVEESHQPWRILIVTVDLARPLLSLSQTRLLYYLIVLVPAIFLPSCVAHPLLPPSRHLMRLPGVVLSFSRPIHMSPENR</sequence>
<dbReference type="AlphaFoldDB" id="A0A319CXC1"/>
<evidence type="ECO:0000313" key="4">
    <source>
        <dbReference type="Proteomes" id="UP000247810"/>
    </source>
</evidence>
<keyword evidence="2" id="KW-1133">Transmembrane helix</keyword>
<name>A0A319CXC1_9EURO</name>
<keyword evidence="2" id="KW-0812">Transmembrane</keyword>
<proteinExistence type="predicted"/>
<dbReference type="EMBL" id="KZ826034">
    <property type="protein sequence ID" value="PYH89349.1"/>
    <property type="molecule type" value="Genomic_DNA"/>
</dbReference>
<organism evidence="3 4">
    <name type="scientific">Aspergillus ellipticus CBS 707.79</name>
    <dbReference type="NCBI Taxonomy" id="1448320"/>
    <lineage>
        <taxon>Eukaryota</taxon>
        <taxon>Fungi</taxon>
        <taxon>Dikarya</taxon>
        <taxon>Ascomycota</taxon>
        <taxon>Pezizomycotina</taxon>
        <taxon>Eurotiomycetes</taxon>
        <taxon>Eurotiomycetidae</taxon>
        <taxon>Eurotiales</taxon>
        <taxon>Aspergillaceae</taxon>
        <taxon>Aspergillus</taxon>
        <taxon>Aspergillus subgen. Circumdati</taxon>
    </lineage>
</organism>
<evidence type="ECO:0000256" key="1">
    <source>
        <dbReference type="SAM" id="MobiDB-lite"/>
    </source>
</evidence>
<dbReference type="VEuPathDB" id="FungiDB:BO71DRAFT_110449"/>
<evidence type="ECO:0000256" key="2">
    <source>
        <dbReference type="SAM" id="Phobius"/>
    </source>
</evidence>
<feature type="region of interest" description="Disordered" evidence="1">
    <location>
        <begin position="22"/>
        <end position="42"/>
    </location>
</feature>
<feature type="transmembrane region" description="Helical" evidence="2">
    <location>
        <begin position="116"/>
        <end position="138"/>
    </location>
</feature>
<gene>
    <name evidence="3" type="ORF">BO71DRAFT_110449</name>
</gene>